<proteinExistence type="predicted"/>
<dbReference type="Pfam" id="PF00106">
    <property type="entry name" value="adh_short"/>
    <property type="match status" value="1"/>
</dbReference>
<dbReference type="RefSeq" id="WP_345651989.1">
    <property type="nucleotide sequence ID" value="NZ_BAABKB010000016.1"/>
</dbReference>
<gene>
    <name evidence="1" type="ORF">GCM10023335_44840</name>
</gene>
<dbReference type="Gene3D" id="3.40.50.720">
    <property type="entry name" value="NAD(P)-binding Rossmann-like Domain"/>
    <property type="match status" value="1"/>
</dbReference>
<protein>
    <submittedName>
        <fullName evidence="1">SDR family NAD(P)-dependent oxidoreductase</fullName>
    </submittedName>
</protein>
<reference evidence="2" key="1">
    <citation type="journal article" date="2019" name="Int. J. Syst. Evol. Microbiol.">
        <title>The Global Catalogue of Microorganisms (GCM) 10K type strain sequencing project: providing services to taxonomists for standard genome sequencing and annotation.</title>
        <authorList>
            <consortium name="The Broad Institute Genomics Platform"/>
            <consortium name="The Broad Institute Genome Sequencing Center for Infectious Disease"/>
            <person name="Wu L."/>
            <person name="Ma J."/>
        </authorList>
    </citation>
    <scope>NUCLEOTIDE SEQUENCE [LARGE SCALE GENOMIC DNA]</scope>
    <source>
        <strain evidence="2">JCM 18409</strain>
    </source>
</reference>
<dbReference type="PANTHER" id="PTHR43431">
    <property type="entry name" value="OXIDOREDUCTASE, SHORT CHAIN DEHYDROGENASE/REDUCTASE FAMILY (AFU_ORTHOLOGUE AFUA_5G14000)"/>
    <property type="match status" value="1"/>
</dbReference>
<keyword evidence="2" id="KW-1185">Reference proteome</keyword>
<dbReference type="EMBL" id="BAABKB010000016">
    <property type="protein sequence ID" value="GAA5017861.1"/>
    <property type="molecule type" value="Genomic_DNA"/>
</dbReference>
<dbReference type="PRINTS" id="PR01397">
    <property type="entry name" value="DHBDHDRGNASE"/>
</dbReference>
<evidence type="ECO:0000313" key="1">
    <source>
        <dbReference type="EMBL" id="GAA5017861.1"/>
    </source>
</evidence>
<dbReference type="Proteomes" id="UP001501759">
    <property type="component" value="Unassembled WGS sequence"/>
</dbReference>
<dbReference type="InterPro" id="IPR003560">
    <property type="entry name" value="DHB_DH"/>
</dbReference>
<dbReference type="InterPro" id="IPR002347">
    <property type="entry name" value="SDR_fam"/>
</dbReference>
<dbReference type="PANTHER" id="PTHR43431:SF1">
    <property type="entry name" value="OS08G0476300 PROTEIN"/>
    <property type="match status" value="1"/>
</dbReference>
<sequence>MPGAVIIGAGPGMGRSVARRFAREGLPVTLVARSEDTLEAAVDSVSSLGVPTASAAADATDAPALRAALDTAIKEFGLPDVVVYNAAAVRPDSIGELSVDAHLDMWAVNVVGAITAAAHVLPKMAERGGGSFLITGGMPEPKPQYVSLSLGKAGVRTLVNMLDEQYGAAGVHVASITIDGPVVPDTDFDPDVIAEHYWRLHTQPQHQWEREVLHRGRPAVTEAGPDSDKE</sequence>
<dbReference type="SUPFAM" id="SSF51735">
    <property type="entry name" value="NAD(P)-binding Rossmann-fold domains"/>
    <property type="match status" value="1"/>
</dbReference>
<accession>A0ABP9J1V0</accession>
<comment type="caution">
    <text evidence="1">The sequence shown here is derived from an EMBL/GenBank/DDBJ whole genome shotgun (WGS) entry which is preliminary data.</text>
</comment>
<name>A0ABP9J1V0_9ACTN</name>
<organism evidence="1 2">
    <name type="scientific">Streptomyces siamensis</name>
    <dbReference type="NCBI Taxonomy" id="1274986"/>
    <lineage>
        <taxon>Bacteria</taxon>
        <taxon>Bacillati</taxon>
        <taxon>Actinomycetota</taxon>
        <taxon>Actinomycetes</taxon>
        <taxon>Kitasatosporales</taxon>
        <taxon>Streptomycetaceae</taxon>
        <taxon>Streptomyces</taxon>
    </lineage>
</organism>
<dbReference type="InterPro" id="IPR036291">
    <property type="entry name" value="NAD(P)-bd_dom_sf"/>
</dbReference>
<evidence type="ECO:0000313" key="2">
    <source>
        <dbReference type="Proteomes" id="UP001501759"/>
    </source>
</evidence>